<gene>
    <name evidence="2" type="ORF">BO82DRAFT_49830</name>
</gene>
<evidence type="ECO:0000313" key="3">
    <source>
        <dbReference type="Proteomes" id="UP000248340"/>
    </source>
</evidence>
<name>A0A319DVI3_9EURO</name>
<sequence>MRGSEVMVEHPRTETMTQTDNESSISTSEPQSIAILTGDVHSARHSTTDGKPPGSSPAEQPVGQPRRSRVQNPTVLKKGKGVGGKGRDNPSPRQASHAWTAGKLWFEMFEMSLNQVVDYGRILQCMTNTVIVVPELSPPSLSPLWLTAMGFTGEMHSTIHY</sequence>
<evidence type="ECO:0000313" key="2">
    <source>
        <dbReference type="EMBL" id="PYH83022.1"/>
    </source>
</evidence>
<evidence type="ECO:0000256" key="1">
    <source>
        <dbReference type="SAM" id="MobiDB-lite"/>
    </source>
</evidence>
<organism evidence="2 3">
    <name type="scientific">Aspergillus uvarum CBS 121591</name>
    <dbReference type="NCBI Taxonomy" id="1448315"/>
    <lineage>
        <taxon>Eukaryota</taxon>
        <taxon>Fungi</taxon>
        <taxon>Dikarya</taxon>
        <taxon>Ascomycota</taxon>
        <taxon>Pezizomycotina</taxon>
        <taxon>Eurotiomycetes</taxon>
        <taxon>Eurotiomycetidae</taxon>
        <taxon>Eurotiales</taxon>
        <taxon>Aspergillaceae</taxon>
        <taxon>Aspergillus</taxon>
        <taxon>Aspergillus subgen. Circumdati</taxon>
    </lineage>
</organism>
<dbReference type="AlphaFoldDB" id="A0A319DVI3"/>
<reference evidence="2 3" key="1">
    <citation type="submission" date="2016-12" db="EMBL/GenBank/DDBJ databases">
        <title>The genomes of Aspergillus section Nigri reveals drivers in fungal speciation.</title>
        <authorList>
            <consortium name="DOE Joint Genome Institute"/>
            <person name="Vesth T.C."/>
            <person name="Nybo J."/>
            <person name="Theobald S."/>
            <person name="Brandl J."/>
            <person name="Frisvad J.C."/>
            <person name="Nielsen K.F."/>
            <person name="Lyhne E.K."/>
            <person name="Kogle M.E."/>
            <person name="Kuo A."/>
            <person name="Riley R."/>
            <person name="Clum A."/>
            <person name="Nolan M."/>
            <person name="Lipzen A."/>
            <person name="Salamov A."/>
            <person name="Henrissat B."/>
            <person name="Wiebenga A."/>
            <person name="De Vries R.P."/>
            <person name="Grigoriev I.V."/>
            <person name="Mortensen U.H."/>
            <person name="Andersen M.R."/>
            <person name="Baker S.E."/>
        </authorList>
    </citation>
    <scope>NUCLEOTIDE SEQUENCE [LARGE SCALE GENOMIC DNA]</scope>
    <source>
        <strain evidence="2 3">CBS 121591</strain>
    </source>
</reference>
<feature type="region of interest" description="Disordered" evidence="1">
    <location>
        <begin position="1"/>
        <end position="96"/>
    </location>
</feature>
<dbReference type="EMBL" id="KZ821692">
    <property type="protein sequence ID" value="PYH83022.1"/>
    <property type="molecule type" value="Genomic_DNA"/>
</dbReference>
<dbReference type="Proteomes" id="UP000248340">
    <property type="component" value="Unassembled WGS sequence"/>
</dbReference>
<dbReference type="RefSeq" id="XP_025493222.1">
    <property type="nucleotide sequence ID" value="XM_025641265.1"/>
</dbReference>
<protein>
    <submittedName>
        <fullName evidence="2">Uncharacterized protein</fullName>
    </submittedName>
</protein>
<proteinExistence type="predicted"/>
<dbReference type="VEuPathDB" id="FungiDB:BO82DRAFT_49830"/>
<dbReference type="GeneID" id="37144007"/>
<feature type="compositionally biased region" description="Polar residues" evidence="1">
    <location>
        <begin position="14"/>
        <end position="31"/>
    </location>
</feature>
<accession>A0A319DVI3</accession>
<keyword evidence="3" id="KW-1185">Reference proteome</keyword>